<feature type="transmembrane region" description="Helical" evidence="1">
    <location>
        <begin position="145"/>
        <end position="167"/>
    </location>
</feature>
<keyword evidence="1" id="KW-0812">Transmembrane</keyword>
<organism evidence="3 4">
    <name type="scientific">Effrenium voratum</name>
    <dbReference type="NCBI Taxonomy" id="2562239"/>
    <lineage>
        <taxon>Eukaryota</taxon>
        <taxon>Sar</taxon>
        <taxon>Alveolata</taxon>
        <taxon>Dinophyceae</taxon>
        <taxon>Suessiales</taxon>
        <taxon>Symbiodiniaceae</taxon>
        <taxon>Effrenium</taxon>
    </lineage>
</organism>
<feature type="transmembrane region" description="Helical" evidence="1">
    <location>
        <begin position="62"/>
        <end position="80"/>
    </location>
</feature>
<evidence type="ECO:0000313" key="3">
    <source>
        <dbReference type="EMBL" id="CAJ1392834.1"/>
    </source>
</evidence>
<evidence type="ECO:0000256" key="1">
    <source>
        <dbReference type="SAM" id="Phobius"/>
    </source>
</evidence>
<feature type="transmembrane region" description="Helical" evidence="1">
    <location>
        <begin position="281"/>
        <end position="299"/>
    </location>
</feature>
<sequence>MLFFFLLLVSSSPFPRRGQKPNDGQSTAMPRLVCRLAACGAGLSGPATPAEADAIAVEMPRWAWGLTLLVDLLMWVALYWRDYTIGTNVAIAHYYSFMTITDLPALRVSWQLKAWWQPFRAAAALSFLFLDVSLLLNGLETPGLVFLRLGACLLRLLHALWCLWAFGPKRQWQALPRFGAWYLQHVSGATLLLALWACLGFFCPYVFILMHYNYGDLRLDAPLTALQGTYILTVVAKSAVLDMTFMSRSQAGVNELIACILFSGQYPLIFDTYWLPPLRMGHLLAEILFAIIAFAYLFLDFRVVFEDTTKTAVCDA</sequence>
<keyword evidence="1" id="KW-1133">Transmembrane helix</keyword>
<feature type="chain" id="PRO_5041456411" evidence="2">
    <location>
        <begin position="19"/>
        <end position="316"/>
    </location>
</feature>
<feature type="transmembrane region" description="Helical" evidence="1">
    <location>
        <begin position="119"/>
        <end position="139"/>
    </location>
</feature>
<keyword evidence="2" id="KW-0732">Signal</keyword>
<keyword evidence="4" id="KW-1185">Reference proteome</keyword>
<proteinExistence type="predicted"/>
<feature type="transmembrane region" description="Helical" evidence="1">
    <location>
        <begin position="188"/>
        <end position="212"/>
    </location>
</feature>
<evidence type="ECO:0000313" key="4">
    <source>
        <dbReference type="Proteomes" id="UP001178507"/>
    </source>
</evidence>
<accession>A0AA36IUA1</accession>
<dbReference type="AlphaFoldDB" id="A0AA36IUA1"/>
<protein>
    <submittedName>
        <fullName evidence="3">Uncharacterized protein</fullName>
    </submittedName>
</protein>
<reference evidence="3" key="1">
    <citation type="submission" date="2023-08" db="EMBL/GenBank/DDBJ databases">
        <authorList>
            <person name="Chen Y."/>
            <person name="Shah S."/>
            <person name="Dougan E. K."/>
            <person name="Thang M."/>
            <person name="Chan C."/>
        </authorList>
    </citation>
    <scope>NUCLEOTIDE SEQUENCE</scope>
</reference>
<evidence type="ECO:0000256" key="2">
    <source>
        <dbReference type="SAM" id="SignalP"/>
    </source>
</evidence>
<gene>
    <name evidence="3" type="ORF">EVOR1521_LOCUS17835</name>
</gene>
<feature type="signal peptide" evidence="2">
    <location>
        <begin position="1"/>
        <end position="18"/>
    </location>
</feature>
<comment type="caution">
    <text evidence="3">The sequence shown here is derived from an EMBL/GenBank/DDBJ whole genome shotgun (WGS) entry which is preliminary data.</text>
</comment>
<keyword evidence="1" id="KW-0472">Membrane</keyword>
<dbReference type="EMBL" id="CAUJNA010002424">
    <property type="protein sequence ID" value="CAJ1392834.1"/>
    <property type="molecule type" value="Genomic_DNA"/>
</dbReference>
<name>A0AA36IUA1_9DINO</name>
<feature type="transmembrane region" description="Helical" evidence="1">
    <location>
        <begin position="256"/>
        <end position="275"/>
    </location>
</feature>
<dbReference type="Proteomes" id="UP001178507">
    <property type="component" value="Unassembled WGS sequence"/>
</dbReference>